<dbReference type="Proteomes" id="UP000005156">
    <property type="component" value="Unassembled WGS sequence"/>
</dbReference>
<reference evidence="2 3" key="1">
    <citation type="submission" date="2011-02" db="EMBL/GenBank/DDBJ databases">
        <authorList>
            <person name="Weinstock G."/>
            <person name="Sodergren E."/>
            <person name="Clifton S."/>
            <person name="Fulton L."/>
            <person name="Fulton B."/>
            <person name="Courtney L."/>
            <person name="Fronick C."/>
            <person name="Harrison M."/>
            <person name="Strong C."/>
            <person name="Farmer C."/>
            <person name="Delahaunty K."/>
            <person name="Markovic C."/>
            <person name="Hall O."/>
            <person name="Minx P."/>
            <person name="Tomlinson C."/>
            <person name="Mitreva M."/>
            <person name="Hou S."/>
            <person name="Chen J."/>
            <person name="Wollam A."/>
            <person name="Pepin K.H."/>
            <person name="Johnson M."/>
            <person name="Bhonagiri V."/>
            <person name="Zhang X."/>
            <person name="Suruliraj S."/>
            <person name="Warren W."/>
            <person name="Chinwalla A."/>
            <person name="Mardis E.R."/>
            <person name="Wilson R.K."/>
        </authorList>
    </citation>
    <scope>NUCLEOTIDE SEQUENCE [LARGE SCALE GENOMIC DNA]</scope>
    <source>
        <strain evidence="2 3">YIT 11859</strain>
    </source>
</reference>
<protein>
    <submittedName>
        <fullName evidence="2">Uncharacterized protein</fullName>
    </submittedName>
</protein>
<keyword evidence="3" id="KW-1185">Reference proteome</keyword>
<feature type="region of interest" description="Disordered" evidence="1">
    <location>
        <begin position="1"/>
        <end position="25"/>
    </location>
</feature>
<evidence type="ECO:0000313" key="3">
    <source>
        <dbReference type="Proteomes" id="UP000005156"/>
    </source>
</evidence>
<dbReference type="AlphaFoldDB" id="F3QJW0"/>
<accession>F3QJW0</accession>
<organism evidence="2 3">
    <name type="scientific">Parasutterella excrementihominis YIT 11859</name>
    <dbReference type="NCBI Taxonomy" id="762966"/>
    <lineage>
        <taxon>Bacteria</taxon>
        <taxon>Pseudomonadati</taxon>
        <taxon>Pseudomonadota</taxon>
        <taxon>Betaproteobacteria</taxon>
        <taxon>Burkholderiales</taxon>
        <taxon>Sutterellaceae</taxon>
        <taxon>Parasutterella</taxon>
    </lineage>
</organism>
<gene>
    <name evidence="2" type="ORF">HMPREF9439_01217</name>
</gene>
<name>F3QJW0_9BURK</name>
<evidence type="ECO:0000256" key="1">
    <source>
        <dbReference type="SAM" id="MobiDB-lite"/>
    </source>
</evidence>
<evidence type="ECO:0000313" key="2">
    <source>
        <dbReference type="EMBL" id="EGG55171.1"/>
    </source>
</evidence>
<proteinExistence type="predicted"/>
<sequence>MRKNADWFKAPQTKKRRSKNQSRALQSKFEITADLLGRT</sequence>
<dbReference type="EMBL" id="AFBP01000030">
    <property type="protein sequence ID" value="EGG55171.1"/>
    <property type="molecule type" value="Genomic_DNA"/>
</dbReference>
<dbReference type="HOGENOM" id="CLU_3314004_0_0_4"/>
<comment type="caution">
    <text evidence="2">The sequence shown here is derived from an EMBL/GenBank/DDBJ whole genome shotgun (WGS) entry which is preliminary data.</text>
</comment>